<dbReference type="KEGG" id="ahk:NCTC10172_00423"/>
<feature type="transmembrane region" description="Helical" evidence="7">
    <location>
        <begin position="77"/>
        <end position="97"/>
    </location>
</feature>
<proteinExistence type="inferred from homology"/>
<evidence type="ECO:0000256" key="7">
    <source>
        <dbReference type="SAM" id="Phobius"/>
    </source>
</evidence>
<dbReference type="Pfam" id="PF02308">
    <property type="entry name" value="MgtC"/>
    <property type="match status" value="1"/>
</dbReference>
<comment type="similarity">
    <text evidence="2">Belongs to the MgtC/SapB family.</text>
</comment>
<dbReference type="InterPro" id="IPR049177">
    <property type="entry name" value="MgtC_SapB_SrpB_YhiD_N"/>
</dbReference>
<feature type="transmembrane region" description="Helical" evidence="7">
    <location>
        <begin position="47"/>
        <end position="65"/>
    </location>
</feature>
<comment type="subcellular location">
    <subcellularLocation>
        <location evidence="1">Cell membrane</location>
        <topology evidence="1">Multi-pass membrane protein</topology>
    </subcellularLocation>
</comment>
<dbReference type="RefSeq" id="WP_035369504.1">
    <property type="nucleotide sequence ID" value="NZ_LR215050.1"/>
</dbReference>
<dbReference type="InterPro" id="IPR003416">
    <property type="entry name" value="MgtC/SapB/SrpB/YhiD_fam"/>
</dbReference>
<dbReference type="EMBL" id="LR215050">
    <property type="protein sequence ID" value="VEU82412.1"/>
    <property type="molecule type" value="Genomic_DNA"/>
</dbReference>
<keyword evidence="10" id="KW-1185">Reference proteome</keyword>
<keyword evidence="6 7" id="KW-0472">Membrane</keyword>
<evidence type="ECO:0000256" key="3">
    <source>
        <dbReference type="ARBA" id="ARBA00022475"/>
    </source>
</evidence>
<dbReference type="GO" id="GO:0005886">
    <property type="term" value="C:plasma membrane"/>
    <property type="evidence" value="ECO:0007669"/>
    <property type="project" value="UniProtKB-SubCell"/>
</dbReference>
<feature type="transmembrane region" description="Helical" evidence="7">
    <location>
        <begin position="104"/>
        <end position="124"/>
    </location>
</feature>
<dbReference type="Proteomes" id="UP000290909">
    <property type="component" value="Chromosome"/>
</dbReference>
<evidence type="ECO:0000256" key="2">
    <source>
        <dbReference type="ARBA" id="ARBA00009298"/>
    </source>
</evidence>
<feature type="transmembrane region" description="Helical" evidence="7">
    <location>
        <begin position="20"/>
        <end position="38"/>
    </location>
</feature>
<keyword evidence="5 7" id="KW-1133">Transmembrane helix</keyword>
<reference evidence="9 10" key="1">
    <citation type="submission" date="2019-01" db="EMBL/GenBank/DDBJ databases">
        <authorList>
            <consortium name="Pathogen Informatics"/>
        </authorList>
    </citation>
    <scope>NUCLEOTIDE SEQUENCE [LARGE SCALE GENOMIC DNA]</scope>
    <source>
        <strain evidence="9 10">NCTC10172</strain>
    </source>
</reference>
<keyword evidence="4 7" id="KW-0812">Transmembrane</keyword>
<feature type="transmembrane region" description="Helical" evidence="7">
    <location>
        <begin position="130"/>
        <end position="152"/>
    </location>
</feature>
<protein>
    <submittedName>
        <fullName evidence="9">Putative Mg(2+) transport ATPase</fullName>
    </submittedName>
</protein>
<evidence type="ECO:0000256" key="4">
    <source>
        <dbReference type="ARBA" id="ARBA00022692"/>
    </source>
</evidence>
<organism evidence="9 10">
    <name type="scientific">Acholeplasma hippikon</name>
    <dbReference type="NCBI Taxonomy" id="264636"/>
    <lineage>
        <taxon>Bacteria</taxon>
        <taxon>Bacillati</taxon>
        <taxon>Mycoplasmatota</taxon>
        <taxon>Mollicutes</taxon>
        <taxon>Acholeplasmatales</taxon>
        <taxon>Acholeplasmataceae</taxon>
        <taxon>Acholeplasma</taxon>
    </lineage>
</organism>
<gene>
    <name evidence="9" type="primary">sapB_1</name>
    <name evidence="9" type="ORF">NCTC10172_00423</name>
</gene>
<evidence type="ECO:0000259" key="8">
    <source>
        <dbReference type="Pfam" id="PF02308"/>
    </source>
</evidence>
<dbReference type="PANTHER" id="PTHR33778">
    <property type="entry name" value="PROTEIN MGTC"/>
    <property type="match status" value="1"/>
</dbReference>
<keyword evidence="3" id="KW-1003">Cell membrane</keyword>
<evidence type="ECO:0000256" key="1">
    <source>
        <dbReference type="ARBA" id="ARBA00004651"/>
    </source>
</evidence>
<evidence type="ECO:0000313" key="9">
    <source>
        <dbReference type="EMBL" id="VEU82412.1"/>
    </source>
</evidence>
<feature type="domain" description="MgtC/SapB/SrpB/YhiD N-terminal" evidence="8">
    <location>
        <begin position="26"/>
        <end position="149"/>
    </location>
</feature>
<evidence type="ECO:0000256" key="6">
    <source>
        <dbReference type="ARBA" id="ARBA00023136"/>
    </source>
</evidence>
<evidence type="ECO:0000313" key="10">
    <source>
        <dbReference type="Proteomes" id="UP000290909"/>
    </source>
</evidence>
<dbReference type="AlphaFoldDB" id="A0A449BIZ8"/>
<evidence type="ECO:0000256" key="5">
    <source>
        <dbReference type="ARBA" id="ARBA00022989"/>
    </source>
</evidence>
<name>A0A449BIZ8_9MOLU</name>
<dbReference type="PANTHER" id="PTHR33778:SF1">
    <property type="entry name" value="MAGNESIUM TRANSPORTER YHID-RELATED"/>
    <property type="match status" value="1"/>
</dbReference>
<accession>A0A449BIZ8</accession>
<dbReference type="PRINTS" id="PR01837">
    <property type="entry name" value="MGTCSAPBPROT"/>
</dbReference>
<dbReference type="STRING" id="1408416.GCA_000702765_00995"/>
<sequence length="239" mass="26640">MINDPIGNLLGNWALDTNLYSILFRLVISIIFSAIVGWERSSKRHAAGIRTFMIVTLSSTLAMLLDIKLMREQEGGLWLISTASIIAIAIISTNTILYSSKNQIKGLTTSVSLWASGIIGLLIGAGNYTVVLIVGTVFVMLLSLVPPLEIYLKNRSNHFEFQLELIDAIYLKDFSTIIRELGLRIDGLESNPAYINSGLSVYSVSVSIVKEELKKFKTHVEIIEALRSLDYVHYIEEMK</sequence>